<dbReference type="SUPFAM" id="SSF81665">
    <property type="entry name" value="Calcium ATPase, transmembrane domain M"/>
    <property type="match status" value="1"/>
</dbReference>
<dbReference type="AlphaFoldDB" id="M0N790"/>
<reference evidence="12 13" key="1">
    <citation type="journal article" date="2014" name="PLoS Genet.">
        <title>Phylogenetically driven sequencing of extremely halophilic archaea reveals strategies for static and dynamic osmo-response.</title>
        <authorList>
            <person name="Becker E.A."/>
            <person name="Seitzer P.M."/>
            <person name="Tritt A."/>
            <person name="Larsen D."/>
            <person name="Krusor M."/>
            <person name="Yao A.I."/>
            <person name="Wu D."/>
            <person name="Madern D."/>
            <person name="Eisen J.A."/>
            <person name="Darling A.E."/>
            <person name="Facciotti M.T."/>
        </authorList>
    </citation>
    <scope>NUCLEOTIDE SEQUENCE [LARGE SCALE GENOMIC DNA]</scope>
    <source>
        <strain evidence="12 13">DSM 8989</strain>
    </source>
</reference>
<dbReference type="GO" id="GO:0016887">
    <property type="term" value="F:ATP hydrolysis activity"/>
    <property type="evidence" value="ECO:0007669"/>
    <property type="project" value="InterPro"/>
</dbReference>
<dbReference type="GO" id="GO:0016020">
    <property type="term" value="C:membrane"/>
    <property type="evidence" value="ECO:0007669"/>
    <property type="project" value="UniProtKB-SubCell"/>
</dbReference>
<evidence type="ECO:0000313" key="13">
    <source>
        <dbReference type="Proteomes" id="UP000011625"/>
    </source>
</evidence>
<evidence type="ECO:0000256" key="1">
    <source>
        <dbReference type="ARBA" id="ARBA00004141"/>
    </source>
</evidence>
<proteinExistence type="inferred from homology"/>
<dbReference type="Gene3D" id="3.40.50.1000">
    <property type="entry name" value="HAD superfamily/HAD-like"/>
    <property type="match status" value="1"/>
</dbReference>
<dbReference type="InterPro" id="IPR036163">
    <property type="entry name" value="HMA_dom_sf"/>
</dbReference>
<evidence type="ECO:0000313" key="12">
    <source>
        <dbReference type="EMBL" id="EMA53741.1"/>
    </source>
</evidence>
<dbReference type="PANTHER" id="PTHR48085">
    <property type="entry name" value="CADMIUM/ZINC-TRANSPORTING ATPASE HMA2-RELATED"/>
    <property type="match status" value="1"/>
</dbReference>
<keyword evidence="9 10" id="KW-0472">Membrane</keyword>
<dbReference type="PROSITE" id="PS50846">
    <property type="entry name" value="HMA_2"/>
    <property type="match status" value="2"/>
</dbReference>
<evidence type="ECO:0000256" key="5">
    <source>
        <dbReference type="ARBA" id="ARBA00022741"/>
    </source>
</evidence>
<dbReference type="GO" id="GO:0019829">
    <property type="term" value="F:ATPase-coupled monoatomic cation transmembrane transporter activity"/>
    <property type="evidence" value="ECO:0007669"/>
    <property type="project" value="InterPro"/>
</dbReference>
<dbReference type="EMBL" id="AOME01000050">
    <property type="protein sequence ID" value="EMA53741.1"/>
    <property type="molecule type" value="Genomic_DNA"/>
</dbReference>
<keyword evidence="4" id="KW-0479">Metal-binding</keyword>
<feature type="domain" description="HMA" evidence="11">
    <location>
        <begin position="14"/>
        <end position="80"/>
    </location>
</feature>
<dbReference type="Gene3D" id="2.70.150.10">
    <property type="entry name" value="Calcium-transporting ATPase, cytoplasmic transduction domain A"/>
    <property type="match status" value="1"/>
</dbReference>
<dbReference type="InterPro" id="IPR023299">
    <property type="entry name" value="ATPase_P-typ_cyto_dom_N"/>
</dbReference>
<dbReference type="Pfam" id="PF00122">
    <property type="entry name" value="E1-E2_ATPase"/>
    <property type="match status" value="1"/>
</dbReference>
<gene>
    <name evidence="12" type="ORF">C450_07527</name>
</gene>
<dbReference type="CDD" id="cd00371">
    <property type="entry name" value="HMA"/>
    <property type="match status" value="2"/>
</dbReference>
<dbReference type="SFLD" id="SFLDF00027">
    <property type="entry name" value="p-type_atpase"/>
    <property type="match status" value="1"/>
</dbReference>
<evidence type="ECO:0000259" key="11">
    <source>
        <dbReference type="PROSITE" id="PS50846"/>
    </source>
</evidence>
<dbReference type="GO" id="GO:0005524">
    <property type="term" value="F:ATP binding"/>
    <property type="evidence" value="ECO:0007669"/>
    <property type="project" value="UniProtKB-KW"/>
</dbReference>
<evidence type="ECO:0000256" key="8">
    <source>
        <dbReference type="ARBA" id="ARBA00022989"/>
    </source>
</evidence>
<dbReference type="SFLD" id="SFLDG00002">
    <property type="entry name" value="C1.7:_P-type_atpase_like"/>
    <property type="match status" value="1"/>
</dbReference>
<feature type="transmembrane region" description="Helical" evidence="10">
    <location>
        <begin position="809"/>
        <end position="828"/>
    </location>
</feature>
<dbReference type="PRINTS" id="PR00119">
    <property type="entry name" value="CATATPASE"/>
</dbReference>
<dbReference type="PROSITE" id="PS01229">
    <property type="entry name" value="COF_2"/>
    <property type="match status" value="1"/>
</dbReference>
<evidence type="ECO:0000256" key="4">
    <source>
        <dbReference type="ARBA" id="ARBA00022723"/>
    </source>
</evidence>
<sequence>MITNAAGSAGPETRTVKLDVPGMDCPSCAEKIVNSVSKLDGVVTVEPQVMTGTVTIEYLPETVAVDTLIERVQAAGYDVESRDDRETERFDVPAMDCASCAGKIENALDAVAGIRERETLPTTGTVIVTYDPGQTSRTDLVATIESAGYEVEETGPETTEKDLVEESRARDVWLSPRTLKTWIGGGLLLVGLVLEFLLSGLDVTLAAFLGREFGTAELFYLAGAVISGEQILRNGYYSVRTRSLDIDLLMSLGILGAITASLVFGEALYLEAGMLAVLFSVAELMEEYAMDRARSSLRELMDLSPTTATIRRDGEETTVPVEELRVGDRAIVRPGDRIPADGTVVEGESAVNQAPITGESVPVDKTDGDEVYAGTINEEGYLEVEVTAEAEDSTLARIVELVEDAQRDKTDHEQFVDRFAGQYTPVVVTLAVLIAAVPPLLIDGSVSLGIGGQSLVFAGDWATWFKRGLALLVLSCPCALVISTPVSVVSGITSAAKNGVLIKGGKHLESVGTVKAAAFDKTGTLTHGELTVTDVVPAGGESRESVLSVAASLEARSEHPIAEAIVGAADEADVATGDVSAFESLTGKGVRADLDGETYFAGKPALFEELGLSLDTIRVASDGGVAIEDSGSHETAVAGGKTIEELQGDGKTVILVGTEDRIVGVVAVADEVRPEAKRAIERFHDLGVEHVVMLTGDNEVTARAVGETAGVDEVRAELLPEEKAETVAALDEEFGGVMMVGDGVNDAPALATATVGVAMGAAGTDTAVESADVALMGDELSKLPYLYALSGKANGVIRENIWGSIGVKALLAVGVPFGLVNVAVAVVVGDMGMSLGVTTNALRLARINPDRFE</sequence>
<dbReference type="SUPFAM" id="SSF81653">
    <property type="entry name" value="Calcium ATPase, transduction domain A"/>
    <property type="match status" value="1"/>
</dbReference>
<feature type="transmembrane region" description="Helical" evidence="10">
    <location>
        <begin position="244"/>
        <end position="262"/>
    </location>
</feature>
<dbReference type="InterPro" id="IPR059000">
    <property type="entry name" value="ATPase_P-type_domA"/>
</dbReference>
<accession>M0N790</accession>
<dbReference type="PATRIC" id="fig|1227456.3.peg.1504"/>
<dbReference type="Gene3D" id="3.40.1110.10">
    <property type="entry name" value="Calcium-transporting ATPase, cytoplasmic domain N"/>
    <property type="match status" value="1"/>
</dbReference>
<keyword evidence="7" id="KW-1278">Translocase</keyword>
<dbReference type="InterPro" id="IPR001757">
    <property type="entry name" value="P_typ_ATPase"/>
</dbReference>
<dbReference type="InterPro" id="IPR023298">
    <property type="entry name" value="ATPase_P-typ_TM_dom_sf"/>
</dbReference>
<keyword evidence="13" id="KW-1185">Reference proteome</keyword>
<keyword evidence="3 10" id="KW-0812">Transmembrane</keyword>
<evidence type="ECO:0000256" key="7">
    <source>
        <dbReference type="ARBA" id="ARBA00022967"/>
    </source>
</evidence>
<dbReference type="NCBIfam" id="TIGR01494">
    <property type="entry name" value="ATPase_P-type"/>
    <property type="match status" value="2"/>
</dbReference>
<dbReference type="InterPro" id="IPR044492">
    <property type="entry name" value="P_typ_ATPase_HD_dom"/>
</dbReference>
<evidence type="ECO:0000256" key="10">
    <source>
        <dbReference type="SAM" id="Phobius"/>
    </source>
</evidence>
<keyword evidence="8 10" id="KW-1133">Transmembrane helix</keyword>
<keyword evidence="5" id="KW-0547">Nucleotide-binding</keyword>
<dbReference type="FunFam" id="2.70.150.10:FF:000002">
    <property type="entry name" value="Copper-transporting ATPase 1, putative"/>
    <property type="match status" value="1"/>
</dbReference>
<dbReference type="SUPFAM" id="SSF55008">
    <property type="entry name" value="HMA, heavy metal-associated domain"/>
    <property type="match status" value="2"/>
</dbReference>
<feature type="transmembrane region" description="Helical" evidence="10">
    <location>
        <begin position="423"/>
        <end position="442"/>
    </location>
</feature>
<dbReference type="Pfam" id="PF00702">
    <property type="entry name" value="Hydrolase"/>
    <property type="match status" value="1"/>
</dbReference>
<comment type="similarity">
    <text evidence="2">Belongs to the cation transport ATPase (P-type) (TC 3.A.3) family. Type IB subfamily.</text>
</comment>
<name>M0N790_9EURY</name>
<dbReference type="InterPro" id="IPR008250">
    <property type="entry name" value="ATPase_P-typ_transduc_dom_A_sf"/>
</dbReference>
<evidence type="ECO:0000256" key="2">
    <source>
        <dbReference type="ARBA" id="ARBA00006024"/>
    </source>
</evidence>
<keyword evidence="6" id="KW-0067">ATP-binding</keyword>
<dbReference type="Gene3D" id="3.30.70.100">
    <property type="match status" value="2"/>
</dbReference>
<dbReference type="InterPro" id="IPR018303">
    <property type="entry name" value="ATPase_P-typ_P_site"/>
</dbReference>
<dbReference type="Pfam" id="PF00403">
    <property type="entry name" value="HMA"/>
    <property type="match status" value="2"/>
</dbReference>
<dbReference type="PRINTS" id="PR00941">
    <property type="entry name" value="CDATPASE"/>
</dbReference>
<evidence type="ECO:0000256" key="9">
    <source>
        <dbReference type="ARBA" id="ARBA00023136"/>
    </source>
</evidence>
<dbReference type="Proteomes" id="UP000011625">
    <property type="component" value="Unassembled WGS sequence"/>
</dbReference>
<comment type="caution">
    <text evidence="12">The sequence shown here is derived from an EMBL/GenBank/DDBJ whole genome shotgun (WGS) entry which is preliminary data.</text>
</comment>
<dbReference type="SFLD" id="SFLDS00003">
    <property type="entry name" value="Haloacid_Dehalogenase"/>
    <property type="match status" value="1"/>
</dbReference>
<evidence type="ECO:0000256" key="6">
    <source>
        <dbReference type="ARBA" id="ARBA00022840"/>
    </source>
</evidence>
<evidence type="ECO:0000256" key="3">
    <source>
        <dbReference type="ARBA" id="ARBA00022692"/>
    </source>
</evidence>
<dbReference type="GO" id="GO:0046872">
    <property type="term" value="F:metal ion binding"/>
    <property type="evidence" value="ECO:0007669"/>
    <property type="project" value="UniProtKB-KW"/>
</dbReference>
<dbReference type="RefSeq" id="WP_005042076.1">
    <property type="nucleotide sequence ID" value="NZ_AOME01000050.1"/>
</dbReference>
<dbReference type="NCBIfam" id="TIGR01525">
    <property type="entry name" value="ATPase-IB_hvy"/>
    <property type="match status" value="1"/>
</dbReference>
<feature type="transmembrane region" description="Helical" evidence="10">
    <location>
        <begin position="182"/>
        <end position="201"/>
    </location>
</feature>
<protein>
    <submittedName>
        <fullName evidence="12">Zinc-transporting ATPase</fullName>
    </submittedName>
</protein>
<feature type="domain" description="HMA" evidence="11">
    <location>
        <begin position="86"/>
        <end position="152"/>
    </location>
</feature>
<dbReference type="InterPro" id="IPR051014">
    <property type="entry name" value="Cation_Transport_ATPase_IB"/>
</dbReference>
<organism evidence="12 13">
    <name type="scientific">Halococcus salifodinae DSM 8989</name>
    <dbReference type="NCBI Taxonomy" id="1227456"/>
    <lineage>
        <taxon>Archaea</taxon>
        <taxon>Methanobacteriati</taxon>
        <taxon>Methanobacteriota</taxon>
        <taxon>Stenosarchaea group</taxon>
        <taxon>Halobacteria</taxon>
        <taxon>Halobacteriales</taxon>
        <taxon>Halococcaceae</taxon>
        <taxon>Halococcus</taxon>
    </lineage>
</organism>
<dbReference type="InterPro" id="IPR036412">
    <property type="entry name" value="HAD-like_sf"/>
</dbReference>
<dbReference type="InterPro" id="IPR027256">
    <property type="entry name" value="P-typ_ATPase_IB"/>
</dbReference>
<dbReference type="PANTHER" id="PTHR48085:SF5">
    <property type="entry name" value="CADMIUM_ZINC-TRANSPORTING ATPASE HMA4-RELATED"/>
    <property type="match status" value="1"/>
</dbReference>
<comment type="subcellular location">
    <subcellularLocation>
        <location evidence="1">Membrane</location>
        <topology evidence="1">Multi-pass membrane protein</topology>
    </subcellularLocation>
</comment>
<dbReference type="InterPro" id="IPR006121">
    <property type="entry name" value="HMA_dom"/>
</dbReference>
<dbReference type="InterPro" id="IPR023214">
    <property type="entry name" value="HAD_sf"/>
</dbReference>
<dbReference type="SUPFAM" id="SSF56784">
    <property type="entry name" value="HAD-like"/>
    <property type="match status" value="1"/>
</dbReference>
<feature type="transmembrane region" description="Helical" evidence="10">
    <location>
        <begin position="469"/>
        <end position="493"/>
    </location>
</feature>
<dbReference type="PROSITE" id="PS00154">
    <property type="entry name" value="ATPASE_E1_E2"/>
    <property type="match status" value="1"/>
</dbReference>